<organism evidence="9 10">
    <name type="scientific">Ovis aries</name>
    <name type="common">Sheep</name>
    <dbReference type="NCBI Taxonomy" id="9940"/>
    <lineage>
        <taxon>Eukaryota</taxon>
        <taxon>Metazoa</taxon>
        <taxon>Chordata</taxon>
        <taxon>Craniata</taxon>
        <taxon>Vertebrata</taxon>
        <taxon>Euteleostomi</taxon>
        <taxon>Mammalia</taxon>
        <taxon>Eutheria</taxon>
        <taxon>Laurasiatheria</taxon>
        <taxon>Artiodactyla</taxon>
        <taxon>Ruminantia</taxon>
        <taxon>Pecora</taxon>
        <taxon>Bovidae</taxon>
        <taxon>Caprinae</taxon>
        <taxon>Ovis</taxon>
    </lineage>
</organism>
<keyword evidence="6" id="KW-1279">T cell receptor</keyword>
<dbReference type="InterPro" id="IPR013106">
    <property type="entry name" value="Ig_V-set"/>
</dbReference>
<dbReference type="GO" id="GO:0042101">
    <property type="term" value="C:T cell receptor complex"/>
    <property type="evidence" value="ECO:0007669"/>
    <property type="project" value="UniProtKB-KW"/>
</dbReference>
<evidence type="ECO:0000256" key="6">
    <source>
        <dbReference type="ARBA" id="ARBA00043266"/>
    </source>
</evidence>
<dbReference type="InterPro" id="IPR007110">
    <property type="entry name" value="Ig-like_dom"/>
</dbReference>
<dbReference type="InterPro" id="IPR013783">
    <property type="entry name" value="Ig-like_fold"/>
</dbReference>
<dbReference type="GO" id="GO:0042605">
    <property type="term" value="F:peptide antigen binding"/>
    <property type="evidence" value="ECO:0007669"/>
    <property type="project" value="TreeGrafter"/>
</dbReference>
<keyword evidence="4" id="KW-0675">Receptor</keyword>
<evidence type="ECO:0000256" key="5">
    <source>
        <dbReference type="ARBA" id="ARBA00023319"/>
    </source>
</evidence>
<feature type="domain" description="Ig-like" evidence="8">
    <location>
        <begin position="11"/>
        <end position="101"/>
    </location>
</feature>
<keyword evidence="3" id="KW-1064">Adaptive immunity</keyword>
<dbReference type="CDD" id="cd04983">
    <property type="entry name" value="IgV_TCR_alpha"/>
    <property type="match status" value="1"/>
</dbReference>
<dbReference type="GO" id="GO:0002250">
    <property type="term" value="P:adaptive immune response"/>
    <property type="evidence" value="ECO:0007669"/>
    <property type="project" value="UniProtKB-KW"/>
</dbReference>
<keyword evidence="5" id="KW-0393">Immunoglobulin domain</keyword>
<evidence type="ECO:0000256" key="1">
    <source>
        <dbReference type="ARBA" id="ARBA00022729"/>
    </source>
</evidence>
<name>A0A836D1U2_SHEEP</name>
<evidence type="ECO:0000313" key="10">
    <source>
        <dbReference type="Proteomes" id="UP000664991"/>
    </source>
</evidence>
<evidence type="ECO:0000256" key="4">
    <source>
        <dbReference type="ARBA" id="ARBA00023170"/>
    </source>
</evidence>
<dbReference type="Gene3D" id="2.60.40.10">
    <property type="entry name" value="Immunoglobulins"/>
    <property type="match status" value="4"/>
</dbReference>
<dbReference type="PANTHER" id="PTHR19343">
    <property type="entry name" value="T CELL RECEPTOR ALPHA VARIABLE 1-2"/>
    <property type="match status" value="1"/>
</dbReference>
<dbReference type="Pfam" id="PF07686">
    <property type="entry name" value="V-set"/>
    <property type="match status" value="2"/>
</dbReference>
<keyword evidence="1" id="KW-0732">Signal</keyword>
<dbReference type="InterPro" id="IPR036179">
    <property type="entry name" value="Ig-like_dom_sf"/>
</dbReference>
<sequence>MLYQAVSSQQNTVEQSPASLPVPEGAVASLGCTYSDSNSQYFAWYRQYPGKGPEFLLNVYLDKDKEEGKFTAQSNKTNKRVSLHIRDSEPSDSATYLCAVSTQCSPGTCRLCPNLLGPRQRLLESLGCRAQTFCHLSRCKCGLRVTVEKEKPAERSLLLPQSSDMNRALISVLMMIFTLGGTRAQTVTQPESHISVSEGDPVQVKCSYSYSGSPVLFWKGTEAQGKARAVLALLGMSPTGFGSPVVNVPISAAPADKPPVLTEKSREQGSFSFANMHPVTHSVLLIILVLGGTNGDSVNQTEGPVTVSEGALMTLNCTYQTADLAPYLFWYIQHLNKAPQLLLKGLTADKKLLVAPEMLLPKHNYKNAEFNSYNGFNIPGGCSPQDYRRDLTGGMSEHPPEGLSGEDQVEQSPQTLRIQEGDSISLNCSYTVSNFRGLQWYRQDPGKGPELLFLLYSVGDEKQEERLRATLLKKGSSLHIEAPKPEDSATYLCAVETQCPQAPADCTQTLKLGL</sequence>
<comment type="caution">
    <text evidence="9">The sequence shown here is derived from an EMBL/GenBank/DDBJ whole genome shotgun (WGS) entry which is preliminary data.</text>
</comment>
<evidence type="ECO:0000256" key="2">
    <source>
        <dbReference type="ARBA" id="ARBA00022859"/>
    </source>
</evidence>
<dbReference type="SMART" id="SM00406">
    <property type="entry name" value="IGv"/>
    <property type="match status" value="2"/>
</dbReference>
<dbReference type="Proteomes" id="UP000664991">
    <property type="component" value="Unassembled WGS sequence"/>
</dbReference>
<gene>
    <name evidence="9" type="ORF">JEQ12_018580</name>
</gene>
<dbReference type="AlphaFoldDB" id="A0A836D1U2"/>
<dbReference type="PANTHER" id="PTHR19343:SF3">
    <property type="entry name" value="T CELL RECEPTOR ALPHA VARIABLE 12-2"/>
    <property type="match status" value="1"/>
</dbReference>
<evidence type="ECO:0000259" key="8">
    <source>
        <dbReference type="PROSITE" id="PS50835"/>
    </source>
</evidence>
<dbReference type="SMART" id="SM00409">
    <property type="entry name" value="IG"/>
    <property type="match status" value="3"/>
</dbReference>
<feature type="domain" description="Ig-like" evidence="8">
    <location>
        <begin position="400"/>
        <end position="511"/>
    </location>
</feature>
<proteinExistence type="predicted"/>
<protein>
    <recommendedName>
        <fullName evidence="8">Ig-like domain-containing protein</fullName>
    </recommendedName>
</protein>
<accession>A0A836D1U2</accession>
<reference evidence="9 10" key="1">
    <citation type="submission" date="2020-12" db="EMBL/GenBank/DDBJ databases">
        <title>De novo assembly of Tibetan sheep genome.</title>
        <authorList>
            <person name="Li X."/>
        </authorList>
    </citation>
    <scope>NUCLEOTIDE SEQUENCE [LARGE SCALE GENOMIC DNA]</scope>
    <source>
        <tissue evidence="9">Heart</tissue>
    </source>
</reference>
<evidence type="ECO:0000256" key="7">
    <source>
        <dbReference type="SAM" id="MobiDB-lite"/>
    </source>
</evidence>
<dbReference type="PROSITE" id="PS50835">
    <property type="entry name" value="IG_LIKE"/>
    <property type="match status" value="2"/>
</dbReference>
<dbReference type="EMBL" id="JAEMGP010000007">
    <property type="protein sequence ID" value="KAG5207007.1"/>
    <property type="molecule type" value="Genomic_DNA"/>
</dbReference>
<evidence type="ECO:0000256" key="3">
    <source>
        <dbReference type="ARBA" id="ARBA00023130"/>
    </source>
</evidence>
<evidence type="ECO:0000313" key="9">
    <source>
        <dbReference type="EMBL" id="KAG5207007.1"/>
    </source>
</evidence>
<dbReference type="InterPro" id="IPR051006">
    <property type="entry name" value="TCR_variable_domain"/>
</dbReference>
<dbReference type="CDD" id="cd00099">
    <property type="entry name" value="IgV"/>
    <property type="match status" value="1"/>
</dbReference>
<feature type="region of interest" description="Disordered" evidence="7">
    <location>
        <begin position="389"/>
        <end position="412"/>
    </location>
</feature>
<dbReference type="SUPFAM" id="SSF48726">
    <property type="entry name" value="Immunoglobulin"/>
    <property type="match status" value="4"/>
</dbReference>
<dbReference type="InterPro" id="IPR003599">
    <property type="entry name" value="Ig_sub"/>
</dbReference>
<keyword evidence="2" id="KW-0391">Immunity</keyword>